<evidence type="ECO:0000259" key="2">
    <source>
        <dbReference type="Pfam" id="PF01764"/>
    </source>
</evidence>
<keyword evidence="1" id="KW-0812">Transmembrane</keyword>
<evidence type="ECO:0000256" key="1">
    <source>
        <dbReference type="SAM" id="Phobius"/>
    </source>
</evidence>
<sequence>MLFKAVSPAGEHGRLFLQISYIPFQEAPAADFDAKPGASSPIGATPGVNWEGLTKKVGGLAITAPLFEFIGFVSNRFTNTEAGLWRNRADRRLILAFRGTQQDNPRDWMTDLTIMKTPWRRSPEGEEPEPTEPEVHAGFREALASVSQRLKALIAQACGDEPSAWEIFVTGHSLGGALATLMATDLAGGLDVSQALPQAPSRSWFNGFKGLFGQGEENTTTTTTIIIRTAATTTTATTTITTTKTTTTTTGDKATREARPEVCAAGALVSRKVLLGILWLFVLLFVVVVAVVFCRC</sequence>
<accession>A0A813L6T8</accession>
<keyword evidence="1" id="KW-0472">Membrane</keyword>
<dbReference type="PANTHER" id="PTHR47759">
    <property type="entry name" value="OS04G0509100 PROTEIN"/>
    <property type="match status" value="1"/>
</dbReference>
<evidence type="ECO:0000313" key="4">
    <source>
        <dbReference type="Proteomes" id="UP000626109"/>
    </source>
</evidence>
<name>A0A813L6T8_POLGL</name>
<dbReference type="InterPro" id="IPR029058">
    <property type="entry name" value="AB_hydrolase_fold"/>
</dbReference>
<dbReference type="InterPro" id="IPR002921">
    <property type="entry name" value="Fungal_lipase-type"/>
</dbReference>
<dbReference type="Gene3D" id="3.40.50.1820">
    <property type="entry name" value="alpha/beta hydrolase"/>
    <property type="match status" value="1"/>
</dbReference>
<organism evidence="3 4">
    <name type="scientific">Polarella glacialis</name>
    <name type="common">Dinoflagellate</name>
    <dbReference type="NCBI Taxonomy" id="89957"/>
    <lineage>
        <taxon>Eukaryota</taxon>
        <taxon>Sar</taxon>
        <taxon>Alveolata</taxon>
        <taxon>Dinophyceae</taxon>
        <taxon>Suessiales</taxon>
        <taxon>Suessiaceae</taxon>
        <taxon>Polarella</taxon>
    </lineage>
</organism>
<proteinExistence type="predicted"/>
<dbReference type="Pfam" id="PF01764">
    <property type="entry name" value="Lipase_3"/>
    <property type="match status" value="1"/>
</dbReference>
<evidence type="ECO:0000313" key="3">
    <source>
        <dbReference type="EMBL" id="CAE8718020.1"/>
    </source>
</evidence>
<dbReference type="Proteomes" id="UP000626109">
    <property type="component" value="Unassembled WGS sequence"/>
</dbReference>
<dbReference type="SUPFAM" id="SSF53474">
    <property type="entry name" value="alpha/beta-Hydrolases"/>
    <property type="match status" value="1"/>
</dbReference>
<reference evidence="3" key="1">
    <citation type="submission" date="2021-02" db="EMBL/GenBank/DDBJ databases">
        <authorList>
            <person name="Dougan E. K."/>
            <person name="Rhodes N."/>
            <person name="Thang M."/>
            <person name="Chan C."/>
        </authorList>
    </citation>
    <scope>NUCLEOTIDE SEQUENCE</scope>
</reference>
<feature type="transmembrane region" description="Helical" evidence="1">
    <location>
        <begin position="273"/>
        <end position="294"/>
    </location>
</feature>
<dbReference type="AlphaFoldDB" id="A0A813L6T8"/>
<comment type="caution">
    <text evidence="3">The sequence shown here is derived from an EMBL/GenBank/DDBJ whole genome shotgun (WGS) entry which is preliminary data.</text>
</comment>
<protein>
    <recommendedName>
        <fullName evidence="2">Fungal lipase-type domain-containing protein</fullName>
    </recommendedName>
</protein>
<dbReference type="PANTHER" id="PTHR47759:SF2">
    <property type="entry name" value="TRIGLYCERIDE LIPASE"/>
    <property type="match status" value="1"/>
</dbReference>
<gene>
    <name evidence="3" type="ORF">PGLA2088_LOCUS39839</name>
</gene>
<dbReference type="CDD" id="cd00519">
    <property type="entry name" value="Lipase_3"/>
    <property type="match status" value="1"/>
</dbReference>
<keyword evidence="1" id="KW-1133">Transmembrane helix</keyword>
<feature type="domain" description="Fungal lipase-type" evidence="2">
    <location>
        <begin position="95"/>
        <end position="187"/>
    </location>
</feature>
<dbReference type="EMBL" id="CAJNNW010033289">
    <property type="protein sequence ID" value="CAE8718020.1"/>
    <property type="molecule type" value="Genomic_DNA"/>
</dbReference>
<dbReference type="GO" id="GO:0006629">
    <property type="term" value="P:lipid metabolic process"/>
    <property type="evidence" value="ECO:0007669"/>
    <property type="project" value="InterPro"/>
</dbReference>